<evidence type="ECO:0000259" key="3">
    <source>
        <dbReference type="PROSITE" id="PS51898"/>
    </source>
</evidence>
<dbReference type="GO" id="GO:0015074">
    <property type="term" value="P:DNA integration"/>
    <property type="evidence" value="ECO:0007669"/>
    <property type="project" value="InterPro"/>
</dbReference>
<comment type="caution">
    <text evidence="4">The sequence shown here is derived from an EMBL/GenBank/DDBJ whole genome shotgun (WGS) entry which is preliminary data.</text>
</comment>
<dbReference type="SUPFAM" id="SSF56349">
    <property type="entry name" value="DNA breaking-rejoining enzymes"/>
    <property type="match status" value="1"/>
</dbReference>
<keyword evidence="5" id="KW-1185">Reference proteome</keyword>
<dbReference type="PROSITE" id="PS51898">
    <property type="entry name" value="TYR_RECOMBINASE"/>
    <property type="match status" value="1"/>
</dbReference>
<evidence type="ECO:0000256" key="2">
    <source>
        <dbReference type="ARBA" id="ARBA00023172"/>
    </source>
</evidence>
<dbReference type="RefSeq" id="WP_146601847.1">
    <property type="nucleotide sequence ID" value="NZ_SJPY01000007.1"/>
</dbReference>
<evidence type="ECO:0000256" key="1">
    <source>
        <dbReference type="ARBA" id="ARBA00023125"/>
    </source>
</evidence>
<keyword evidence="1" id="KW-0238">DNA-binding</keyword>
<protein>
    <recommendedName>
        <fullName evidence="3">Tyr recombinase domain-containing protein</fullName>
    </recommendedName>
</protein>
<name>A0A5C6DNZ6_9BACT</name>
<gene>
    <name evidence="4" type="ORF">Q31b_47230</name>
</gene>
<dbReference type="Proteomes" id="UP000315471">
    <property type="component" value="Unassembled WGS sequence"/>
</dbReference>
<dbReference type="GO" id="GO:0006310">
    <property type="term" value="P:DNA recombination"/>
    <property type="evidence" value="ECO:0007669"/>
    <property type="project" value="UniProtKB-KW"/>
</dbReference>
<feature type="domain" description="Tyr recombinase" evidence="3">
    <location>
        <begin position="321"/>
        <end position="506"/>
    </location>
</feature>
<sequence length="521" mass="60379">MPRKRKLTFQKGTRGRKGRWKKIYKGTNYYLGQGKSQSDIEGYQAALARWEEIKAQLDSRASVAEPPKQKVYDDTIREWELVLAWSVQYAHDDTAEEARSKIADLRSRRDLKKPPPIEEEDRFFGWTESLYCFQHELLNEAKVSLARQVPEELAEAFKTSFKSYGPLPLTPVADDRFYENLFRDEEVRWKDRIENQKKLMGALESNTLEFWVQSYITKQHQRVDAKALSAGRYSSIKAALDRFQSWAGGQSAVDTICARTLTQFHSHLLQLISKDQCAPAYARDIVTVVRSLVRWLWEQDAIENLPKNIDSTELRICRKSTTPQTFEIDEVMTLLQTTSDRSRLYVLLALNCGMTQKDISDLCSEDINWQARTITRKRSKTQHHESVPTVTYRLWPETLSLLLQERGTNPEILLPNRNGNRLLSMVIRPNGTYSKTDNIKNAYERALRRMPFKKPFKLLRKTSATLISADKRFRGLDQLFLGHAPSTVAERHYVAIDKNALNEALSYLREKYKIASIDTDK</sequence>
<dbReference type="OrthoDB" id="215580at2"/>
<reference evidence="4 5" key="1">
    <citation type="submission" date="2019-02" db="EMBL/GenBank/DDBJ databases">
        <title>Deep-cultivation of Planctomycetes and their phenomic and genomic characterization uncovers novel biology.</title>
        <authorList>
            <person name="Wiegand S."/>
            <person name="Jogler M."/>
            <person name="Boedeker C."/>
            <person name="Pinto D."/>
            <person name="Vollmers J."/>
            <person name="Rivas-Marin E."/>
            <person name="Kohn T."/>
            <person name="Peeters S.H."/>
            <person name="Heuer A."/>
            <person name="Rast P."/>
            <person name="Oberbeckmann S."/>
            <person name="Bunk B."/>
            <person name="Jeske O."/>
            <person name="Meyerdierks A."/>
            <person name="Storesund J.E."/>
            <person name="Kallscheuer N."/>
            <person name="Luecker S."/>
            <person name="Lage O.M."/>
            <person name="Pohl T."/>
            <person name="Merkel B.J."/>
            <person name="Hornburger P."/>
            <person name="Mueller R.-W."/>
            <person name="Bruemmer F."/>
            <person name="Labrenz M."/>
            <person name="Spormann A.M."/>
            <person name="Op Den Camp H."/>
            <person name="Overmann J."/>
            <person name="Amann R."/>
            <person name="Jetten M.S.M."/>
            <person name="Mascher T."/>
            <person name="Medema M.H."/>
            <person name="Devos D.P."/>
            <person name="Kaster A.-K."/>
            <person name="Ovreas L."/>
            <person name="Rohde M."/>
            <person name="Galperin M.Y."/>
            <person name="Jogler C."/>
        </authorList>
    </citation>
    <scope>NUCLEOTIDE SEQUENCE [LARGE SCALE GENOMIC DNA]</scope>
    <source>
        <strain evidence="4 5">Q31b</strain>
    </source>
</reference>
<dbReference type="InterPro" id="IPR011010">
    <property type="entry name" value="DNA_brk_join_enz"/>
</dbReference>
<dbReference type="InterPro" id="IPR002104">
    <property type="entry name" value="Integrase_catalytic"/>
</dbReference>
<accession>A0A5C6DNZ6</accession>
<dbReference type="AlphaFoldDB" id="A0A5C6DNZ6"/>
<dbReference type="GO" id="GO:0003677">
    <property type="term" value="F:DNA binding"/>
    <property type="evidence" value="ECO:0007669"/>
    <property type="project" value="UniProtKB-KW"/>
</dbReference>
<dbReference type="Gene3D" id="1.10.150.130">
    <property type="match status" value="1"/>
</dbReference>
<dbReference type="InterPro" id="IPR010998">
    <property type="entry name" value="Integrase_recombinase_N"/>
</dbReference>
<dbReference type="InterPro" id="IPR013762">
    <property type="entry name" value="Integrase-like_cat_sf"/>
</dbReference>
<keyword evidence="2" id="KW-0233">DNA recombination</keyword>
<organism evidence="4 5">
    <name type="scientific">Novipirellula aureliae</name>
    <dbReference type="NCBI Taxonomy" id="2527966"/>
    <lineage>
        <taxon>Bacteria</taxon>
        <taxon>Pseudomonadati</taxon>
        <taxon>Planctomycetota</taxon>
        <taxon>Planctomycetia</taxon>
        <taxon>Pirellulales</taxon>
        <taxon>Pirellulaceae</taxon>
        <taxon>Novipirellula</taxon>
    </lineage>
</organism>
<evidence type="ECO:0000313" key="5">
    <source>
        <dbReference type="Proteomes" id="UP000315471"/>
    </source>
</evidence>
<evidence type="ECO:0000313" key="4">
    <source>
        <dbReference type="EMBL" id="TWU37934.1"/>
    </source>
</evidence>
<proteinExistence type="predicted"/>
<dbReference type="Gene3D" id="1.10.443.10">
    <property type="entry name" value="Intergrase catalytic core"/>
    <property type="match status" value="1"/>
</dbReference>
<dbReference type="EMBL" id="SJPY01000007">
    <property type="protein sequence ID" value="TWU37934.1"/>
    <property type="molecule type" value="Genomic_DNA"/>
</dbReference>